<evidence type="ECO:0000313" key="19">
    <source>
        <dbReference type="EMBL" id="VDN92341.1"/>
    </source>
</evidence>
<dbReference type="PROSITE" id="PS00107">
    <property type="entry name" value="PROTEIN_KINASE_ATP"/>
    <property type="match status" value="1"/>
</dbReference>
<dbReference type="Pfam" id="PF07714">
    <property type="entry name" value="PK_Tyr_Ser-Thr"/>
    <property type="match status" value="1"/>
</dbReference>
<feature type="region of interest" description="Disordered" evidence="15">
    <location>
        <begin position="1232"/>
        <end position="1264"/>
    </location>
</feature>
<comment type="catalytic activity">
    <reaction evidence="11 14">
        <text>L-tyrosyl-[protein] + ATP = O-phospho-L-tyrosyl-[protein] + ADP + H(+)</text>
        <dbReference type="Rhea" id="RHEA:10596"/>
        <dbReference type="Rhea" id="RHEA-COMP:10136"/>
        <dbReference type="Rhea" id="RHEA-COMP:20101"/>
        <dbReference type="ChEBI" id="CHEBI:15378"/>
        <dbReference type="ChEBI" id="CHEBI:30616"/>
        <dbReference type="ChEBI" id="CHEBI:46858"/>
        <dbReference type="ChEBI" id="CHEBI:61978"/>
        <dbReference type="ChEBI" id="CHEBI:456216"/>
        <dbReference type="EC" id="2.7.10.2"/>
    </reaction>
</comment>
<evidence type="ECO:0000256" key="5">
    <source>
        <dbReference type="ARBA" id="ARBA00022741"/>
    </source>
</evidence>
<dbReference type="InterPro" id="IPR050781">
    <property type="entry name" value="CWC22_splicing_factor"/>
</dbReference>
<accession>A0A0N4TRC4</accession>
<dbReference type="GO" id="GO:0071013">
    <property type="term" value="C:catalytic step 2 spliceosome"/>
    <property type="evidence" value="ECO:0007669"/>
    <property type="project" value="TreeGrafter"/>
</dbReference>
<evidence type="ECO:0000256" key="11">
    <source>
        <dbReference type="ARBA" id="ARBA00051245"/>
    </source>
</evidence>
<keyword evidence="20" id="KW-1185">Reference proteome</keyword>
<evidence type="ECO:0000259" key="17">
    <source>
        <dbReference type="PROSITE" id="PS50011"/>
    </source>
</evidence>
<dbReference type="GO" id="GO:0000398">
    <property type="term" value="P:mRNA splicing, via spliceosome"/>
    <property type="evidence" value="ECO:0007669"/>
    <property type="project" value="TreeGrafter"/>
</dbReference>
<dbReference type="InterPro" id="IPR011009">
    <property type="entry name" value="Kinase-like_dom_sf"/>
</dbReference>
<dbReference type="EMBL" id="UZAD01013216">
    <property type="protein sequence ID" value="VDN92341.1"/>
    <property type="molecule type" value="Genomic_DNA"/>
</dbReference>
<evidence type="ECO:0000256" key="9">
    <source>
        <dbReference type="ARBA" id="ARBA00023187"/>
    </source>
</evidence>
<keyword evidence="5 13" id="KW-0547">Nucleotide-binding</keyword>
<keyword evidence="6 14" id="KW-0418">Kinase</keyword>
<dbReference type="AlphaFoldDB" id="A0A0N4TRC4"/>
<dbReference type="InterPro" id="IPR016024">
    <property type="entry name" value="ARM-type_fold"/>
</dbReference>
<feature type="domain" description="Protein kinase" evidence="17">
    <location>
        <begin position="932"/>
        <end position="1197"/>
    </location>
</feature>
<evidence type="ECO:0000256" key="15">
    <source>
        <dbReference type="SAM" id="MobiDB-lite"/>
    </source>
</evidence>
<dbReference type="InterPro" id="IPR001245">
    <property type="entry name" value="Ser-Thr/Tyr_kinase_cat_dom"/>
</dbReference>
<feature type="compositionally biased region" description="Low complexity" evidence="15">
    <location>
        <begin position="566"/>
        <end position="580"/>
    </location>
</feature>
<dbReference type="Pfam" id="PF00017">
    <property type="entry name" value="SH2"/>
    <property type="match status" value="1"/>
</dbReference>
<dbReference type="InterPro" id="IPR000719">
    <property type="entry name" value="Prot_kinase_dom"/>
</dbReference>
<comment type="similarity">
    <text evidence="14">Belongs to the protein kinase superfamily. Tyr protein kinase family.</text>
</comment>
<keyword evidence="4 14" id="KW-0808">Transferase</keyword>
<dbReference type="SUPFAM" id="SSF55550">
    <property type="entry name" value="SH2 domain"/>
    <property type="match status" value="1"/>
</dbReference>
<feature type="compositionally biased region" description="Basic and acidic residues" evidence="15">
    <location>
        <begin position="594"/>
        <end position="621"/>
    </location>
</feature>
<sequence>MSLELEKAQKPKKDMDLLHTRTGGAYIPPAKLKMMQEQISDKNSEMYQRLNWERLKKRIHGQVNKANTSNLLNVIRDLLRENVIRGRGLLARSIIQAQSYSPTFSNVYAAVVAVINSHFPNIGMLIIHRLLIQFKRCYKRNDKASTVTISKFIAHLINQQVIHEILALEMMILMLENPTDDSVEVTVAFLKECGAKLSEISPRGLNAIFDRLRSILSDSDIDKRIQYMIEVIFHIRKDKFQAYPALIDDLDLIEEDDQITHTVTLEDPLVPENELNVFKYDPEFEKHEAEYEEIRRDAIGLAEGDSDEAEGEETPDEEATETQQEEKQSMVIIDNTEQNLVAFRRNIYLTIQSSLDFQEAAHKLLKIDLKSGQDVELCNMIVDCCAQQRTYEKFYGLLAERFCRLRKEFQEAFERIARDTYNTIHRFEYNKLRNMACLVAHLLSTDAISWDILDQISLNEEDTTSSGRIYIKIVFQELAEFLGVENLLQRIRDPTMQSSFDKIFPRDNPNNTRFSINFFTTIGLGYLTVDLRLHLNQARKSAQAKEEISSSSENSSSDSDSDESSSDSISSTSSSETSDSSDNEKWKHKMKGLQKSEKTKKIPKIVQEKNHFSKNIGRENGSDWENGSHGGVSKVVSEKRRNDGEKMKIRSYDSINDRKMGGKHEEKRTGNERNESNGEKHKRYIIGREDTKEQRNKRKKRDRNRREEDKIEERKCSDKGKRRRSDSSDLENRGKHTNNEEVSQDNEVRGRKSKGDQRKGKQDIEVIKYKKFARAAFATVSVRSRQPDNGRYDVQILGKKGDIARESRKQQRKELEDQHWYHGLLSREDIESGFLNFWKHLRKLLVKNGDFLVRVTDNQGVHQIVLSIHVGERNIHLTIAVTEDGHFQLSVLRRGRRFPSIYDLVQYYKMHKIKIKDASGKDIRLGDGVPKPKWLLPLGSGNFADVYLGTFTCEKDGNKQIIPVAIKIIKPEKGGGREAKQSMIREGKIMSFYNHENIVQFYGVACDRPPIAIVMEYCPGGSLENHLKKQKENIVIGERIEYCLEAALGMRYLHMQGCLHRDLAARNCLISMTGLVKISDFGLSKADTLDRENGIELNGIPIRWMAPETLVKNPHFSKKSDVWSFGVLLYEIFNLGIKPWPDDENKRIATNIRHIRMPEMPSITPPSIKALVSTIWVKNVDNRPNFKIICKKLHDMQKGDLKPPPVAECAVNRIPNVKRMGYIKIEQMLDETTEEAEPVETPTMTTDETTEGGRRVRRRSINTK</sequence>
<dbReference type="GO" id="GO:0016607">
    <property type="term" value="C:nuclear speck"/>
    <property type="evidence" value="ECO:0007669"/>
    <property type="project" value="UniProtKB-SubCell"/>
</dbReference>
<dbReference type="SMART" id="SM00219">
    <property type="entry name" value="TyrKc"/>
    <property type="match status" value="1"/>
</dbReference>
<feature type="compositionally biased region" description="Low complexity" evidence="15">
    <location>
        <begin position="549"/>
        <end position="558"/>
    </location>
</feature>
<dbReference type="SMART" id="SM00543">
    <property type="entry name" value="MIF4G"/>
    <property type="match status" value="1"/>
</dbReference>
<keyword evidence="9" id="KW-0508">mRNA splicing</keyword>
<dbReference type="CDD" id="cd00192">
    <property type="entry name" value="PTKc"/>
    <property type="match status" value="1"/>
</dbReference>
<feature type="compositionally biased region" description="Basic residues" evidence="15">
    <location>
        <begin position="1255"/>
        <end position="1264"/>
    </location>
</feature>
<dbReference type="PROSITE" id="PS50001">
    <property type="entry name" value="SH2"/>
    <property type="match status" value="1"/>
</dbReference>
<dbReference type="InterPro" id="IPR017441">
    <property type="entry name" value="Protein_kinase_ATP_BS"/>
</dbReference>
<evidence type="ECO:0000256" key="10">
    <source>
        <dbReference type="ARBA" id="ARBA00023242"/>
    </source>
</evidence>
<feature type="compositionally biased region" description="Basic and acidic residues" evidence="15">
    <location>
        <begin position="636"/>
        <end position="679"/>
    </location>
</feature>
<evidence type="ECO:0000313" key="20">
    <source>
        <dbReference type="Proteomes" id="UP000278627"/>
    </source>
</evidence>
<protein>
    <recommendedName>
        <fullName evidence="14">Tyrosine-protein kinase</fullName>
        <ecNumber evidence="14">2.7.10.2</ecNumber>
    </recommendedName>
</protein>
<dbReference type="PROSITE" id="PS00109">
    <property type="entry name" value="PROTEIN_KINASE_TYR"/>
    <property type="match status" value="1"/>
</dbReference>
<keyword evidence="7 13" id="KW-0067">ATP-binding</keyword>
<dbReference type="Proteomes" id="UP000278627">
    <property type="component" value="Unassembled WGS sequence"/>
</dbReference>
<dbReference type="SUPFAM" id="SSF48371">
    <property type="entry name" value="ARM repeat"/>
    <property type="match status" value="1"/>
</dbReference>
<dbReference type="GO" id="GO:0003723">
    <property type="term" value="F:RNA binding"/>
    <property type="evidence" value="ECO:0007669"/>
    <property type="project" value="InterPro"/>
</dbReference>
<feature type="binding site" evidence="13">
    <location>
        <position position="967"/>
    </location>
    <ligand>
        <name>ATP</name>
        <dbReference type="ChEBI" id="CHEBI:30616"/>
    </ligand>
</feature>
<dbReference type="FunFam" id="1.25.40.180:FF:000004">
    <property type="entry name" value="pre-mRNA-splicing factor CWC22 homolog"/>
    <property type="match status" value="1"/>
</dbReference>
<comment type="subcellular location">
    <subcellularLocation>
        <location evidence="1">Nucleus speckle</location>
    </subcellularLocation>
</comment>
<feature type="compositionally biased region" description="Basic and acidic residues" evidence="15">
    <location>
        <begin position="704"/>
        <end position="739"/>
    </location>
</feature>
<evidence type="ECO:0000256" key="6">
    <source>
        <dbReference type="ARBA" id="ARBA00022777"/>
    </source>
</evidence>
<dbReference type="SMART" id="SM00544">
    <property type="entry name" value="MA3"/>
    <property type="match status" value="1"/>
</dbReference>
<dbReference type="InterPro" id="IPR000980">
    <property type="entry name" value="SH2"/>
</dbReference>
<dbReference type="SUPFAM" id="SSF56112">
    <property type="entry name" value="Protein kinase-like (PK-like)"/>
    <property type="match status" value="1"/>
</dbReference>
<dbReference type="Pfam" id="PF02847">
    <property type="entry name" value="MA3"/>
    <property type="match status" value="1"/>
</dbReference>
<evidence type="ECO:0000259" key="18">
    <source>
        <dbReference type="PROSITE" id="PS51366"/>
    </source>
</evidence>
<organism evidence="21">
    <name type="scientific">Brugia pahangi</name>
    <name type="common">Filarial nematode worm</name>
    <dbReference type="NCBI Taxonomy" id="6280"/>
    <lineage>
        <taxon>Eukaryota</taxon>
        <taxon>Metazoa</taxon>
        <taxon>Ecdysozoa</taxon>
        <taxon>Nematoda</taxon>
        <taxon>Chromadorea</taxon>
        <taxon>Rhabditida</taxon>
        <taxon>Spirurina</taxon>
        <taxon>Spiruromorpha</taxon>
        <taxon>Filarioidea</taxon>
        <taxon>Onchocercidae</taxon>
        <taxon>Brugia</taxon>
    </lineage>
</organism>
<evidence type="ECO:0000256" key="4">
    <source>
        <dbReference type="ARBA" id="ARBA00022679"/>
    </source>
</evidence>
<dbReference type="SMART" id="SM00252">
    <property type="entry name" value="SH2"/>
    <property type="match status" value="1"/>
</dbReference>
<evidence type="ECO:0000313" key="21">
    <source>
        <dbReference type="WBParaSite" id="BPAG_0001119301-mRNA-1"/>
    </source>
</evidence>
<evidence type="ECO:0000256" key="12">
    <source>
        <dbReference type="PROSITE-ProRule" id="PRU00191"/>
    </source>
</evidence>
<evidence type="ECO:0000259" key="16">
    <source>
        <dbReference type="PROSITE" id="PS50001"/>
    </source>
</evidence>
<dbReference type="GO" id="GO:0005524">
    <property type="term" value="F:ATP binding"/>
    <property type="evidence" value="ECO:0007669"/>
    <property type="project" value="UniProtKB-UniRule"/>
</dbReference>
<evidence type="ECO:0000256" key="13">
    <source>
        <dbReference type="PROSITE-ProRule" id="PRU10141"/>
    </source>
</evidence>
<evidence type="ECO:0000256" key="8">
    <source>
        <dbReference type="ARBA" id="ARBA00023137"/>
    </source>
</evidence>
<feature type="region of interest" description="Disordered" evidence="15">
    <location>
        <begin position="303"/>
        <end position="328"/>
    </location>
</feature>
<feature type="region of interest" description="Disordered" evidence="15">
    <location>
        <begin position="543"/>
        <end position="762"/>
    </location>
</feature>
<evidence type="ECO:0000256" key="3">
    <source>
        <dbReference type="ARBA" id="ARBA00022664"/>
    </source>
</evidence>
<dbReference type="Gene3D" id="3.30.505.10">
    <property type="entry name" value="SH2 domain"/>
    <property type="match status" value="1"/>
</dbReference>
<dbReference type="EC" id="2.7.10.2" evidence="14"/>
<keyword evidence="8 14" id="KW-0829">Tyrosine-protein kinase</keyword>
<dbReference type="PROSITE" id="PS50011">
    <property type="entry name" value="PROTEIN_KINASE_DOM"/>
    <property type="match status" value="1"/>
</dbReference>
<dbReference type="PROSITE" id="PS51366">
    <property type="entry name" value="MI"/>
    <property type="match status" value="1"/>
</dbReference>
<dbReference type="InterPro" id="IPR008266">
    <property type="entry name" value="Tyr_kinase_AS"/>
</dbReference>
<evidence type="ECO:0000256" key="2">
    <source>
        <dbReference type="ARBA" id="ARBA00006856"/>
    </source>
</evidence>
<evidence type="ECO:0000256" key="14">
    <source>
        <dbReference type="RuleBase" id="RU362096"/>
    </source>
</evidence>
<feature type="domain" description="SH2" evidence="16">
    <location>
        <begin position="820"/>
        <end position="929"/>
    </location>
</feature>
<feature type="domain" description="MI" evidence="18">
    <location>
        <begin position="342"/>
        <end position="458"/>
    </location>
</feature>
<dbReference type="PANTHER" id="PTHR18034">
    <property type="entry name" value="CELL CYCLE CONTROL PROTEIN CWF22-RELATED"/>
    <property type="match status" value="1"/>
</dbReference>
<dbReference type="Gene3D" id="1.10.510.10">
    <property type="entry name" value="Transferase(Phosphotransferase) domain 1"/>
    <property type="match status" value="1"/>
</dbReference>
<feature type="compositionally biased region" description="Basic and acidic residues" evidence="15">
    <location>
        <begin position="746"/>
        <end position="762"/>
    </location>
</feature>
<evidence type="ECO:0000256" key="7">
    <source>
        <dbReference type="ARBA" id="ARBA00022840"/>
    </source>
</evidence>
<comment type="similarity">
    <text evidence="2">Belongs to the CWC22 family.</text>
</comment>
<dbReference type="InterPro" id="IPR035849">
    <property type="entry name" value="Fes/Fps/Fer_SH2"/>
</dbReference>
<dbReference type="WBParaSite" id="BPAG_0001119301-mRNA-1">
    <property type="protein sequence ID" value="BPAG_0001119301-mRNA-1"/>
    <property type="gene ID" value="BPAG_0001119301"/>
</dbReference>
<dbReference type="Gene3D" id="1.25.40.180">
    <property type="match status" value="1"/>
</dbReference>
<dbReference type="InterPro" id="IPR003890">
    <property type="entry name" value="MIF4G-like_typ-3"/>
</dbReference>
<dbReference type="Pfam" id="PF02854">
    <property type="entry name" value="MIF4G"/>
    <property type="match status" value="1"/>
</dbReference>
<dbReference type="InterPro" id="IPR003891">
    <property type="entry name" value="Initiation_fac_eIF4g_MI"/>
</dbReference>
<evidence type="ECO:0000256" key="1">
    <source>
        <dbReference type="ARBA" id="ARBA00004324"/>
    </source>
</evidence>
<proteinExistence type="inferred from homology"/>
<dbReference type="STRING" id="6280.A0A0N4TRC4"/>
<name>A0A0N4TRC4_BRUPA</name>
<reference evidence="21" key="1">
    <citation type="submission" date="2016-04" db="UniProtKB">
        <authorList>
            <consortium name="WormBaseParasite"/>
        </authorList>
    </citation>
    <scope>IDENTIFICATION</scope>
</reference>
<reference evidence="19 20" key="2">
    <citation type="submission" date="2018-11" db="EMBL/GenBank/DDBJ databases">
        <authorList>
            <consortium name="Pathogen Informatics"/>
        </authorList>
    </citation>
    <scope>NUCLEOTIDE SEQUENCE [LARGE SCALE GENOMIC DNA]</scope>
</reference>
<feature type="compositionally biased region" description="Acidic residues" evidence="15">
    <location>
        <begin position="304"/>
        <end position="320"/>
    </location>
</feature>
<dbReference type="PANTHER" id="PTHR18034:SF3">
    <property type="entry name" value="PRE-MRNA-SPLICING FACTOR CWC22 HOMOLOG"/>
    <property type="match status" value="1"/>
</dbReference>
<dbReference type="PRINTS" id="PR00109">
    <property type="entry name" value="TYRKINASE"/>
</dbReference>
<gene>
    <name evidence="19" type="ORF">BPAG_LOCUS11155</name>
</gene>
<dbReference type="CDD" id="cd10361">
    <property type="entry name" value="SH2_Fps_family"/>
    <property type="match status" value="1"/>
</dbReference>
<keyword evidence="3" id="KW-0507">mRNA processing</keyword>
<keyword evidence="12" id="KW-0727">SH2 domain</keyword>
<dbReference type="GO" id="GO:0004715">
    <property type="term" value="F:non-membrane spanning protein tyrosine kinase activity"/>
    <property type="evidence" value="ECO:0007669"/>
    <property type="project" value="UniProtKB-EC"/>
</dbReference>
<dbReference type="InterPro" id="IPR036860">
    <property type="entry name" value="SH2_dom_sf"/>
</dbReference>
<dbReference type="InterPro" id="IPR020635">
    <property type="entry name" value="Tyr_kinase_cat_dom"/>
</dbReference>
<keyword evidence="10" id="KW-0539">Nucleus</keyword>